<evidence type="ECO:0000256" key="5">
    <source>
        <dbReference type="ARBA" id="ARBA00023180"/>
    </source>
</evidence>
<evidence type="ECO:0000313" key="8">
    <source>
        <dbReference type="Proteomes" id="UP000591131"/>
    </source>
</evidence>
<protein>
    <recommendedName>
        <fullName evidence="9">Thymus-specific serine protease</fullName>
    </recommendedName>
</protein>
<keyword evidence="4" id="KW-0378">Hydrolase</keyword>
<evidence type="ECO:0000256" key="3">
    <source>
        <dbReference type="ARBA" id="ARBA00022670"/>
    </source>
</evidence>
<evidence type="ECO:0008006" key="9">
    <source>
        <dbReference type="Google" id="ProtNLM"/>
    </source>
</evidence>
<gene>
    <name evidence="7" type="ORF">FOL47_008356</name>
</gene>
<feature type="chain" id="PRO_5029570654" description="Thymus-specific serine protease" evidence="6">
    <location>
        <begin position="22"/>
        <end position="431"/>
    </location>
</feature>
<dbReference type="Proteomes" id="UP000591131">
    <property type="component" value="Unassembled WGS sequence"/>
</dbReference>
<dbReference type="Gene3D" id="3.40.50.1820">
    <property type="entry name" value="alpha/beta hydrolase"/>
    <property type="match status" value="1"/>
</dbReference>
<sequence length="431" mass="47453">MMLIKLSFVVLCAIDIPIINALCDDTVKQTLGYLDGGSDAQLFYWFFESRGPGGGPGGSSMYALVSGNGGPCILNRDGNSTSLNEYSYNTFANVLYLDQPASTGFSKGKIPKNSVEAATASLRALEFFFAKHPRYNTEVFFIGQSYAGEGSGLDHQCATHALLALAINDICKSLIKLRGVILGNSGVNDMLQYISMPTMGYSSGTTRSVLTETEYQLMLKALRRLLSDMQSCLDNKDRKKLCKKASDDSLSDMLQPIRRKNIDLFDLRLQCTEPAPGCQYRKNFAVYFNSREVQQYLKVKTKWILSNTKVFDAFISDFPVDYSPHLAMLLNEGLRVMIYAGDQDYMCNWIGSRDMASDIPWSGRDGFSKAPDTLYSLPSGKQIGKLRIFTSAATGGQLSFAQIFEAGHSAAKDSPEGVLQLVSDFALGRLV</sequence>
<dbReference type="OrthoDB" id="443318at2759"/>
<reference evidence="7 8" key="1">
    <citation type="submission" date="2020-04" db="EMBL/GenBank/DDBJ databases">
        <title>Perkinsus chesapeaki whole genome sequence.</title>
        <authorList>
            <person name="Bogema D.R."/>
        </authorList>
    </citation>
    <scope>NUCLEOTIDE SEQUENCE [LARGE SCALE GENOMIC DNA]</scope>
    <source>
        <strain evidence="7">ATCC PRA-425</strain>
    </source>
</reference>
<dbReference type="EMBL" id="JAAPAO010000053">
    <property type="protein sequence ID" value="KAF4675045.1"/>
    <property type="molecule type" value="Genomic_DNA"/>
</dbReference>
<keyword evidence="5" id="KW-0325">Glycoprotein</keyword>
<keyword evidence="6" id="KW-0732">Signal</keyword>
<keyword evidence="2" id="KW-0121">Carboxypeptidase</keyword>
<dbReference type="PANTHER" id="PTHR11802">
    <property type="entry name" value="SERINE PROTEASE FAMILY S10 SERINE CARBOXYPEPTIDASE"/>
    <property type="match status" value="1"/>
</dbReference>
<evidence type="ECO:0000256" key="4">
    <source>
        <dbReference type="ARBA" id="ARBA00022801"/>
    </source>
</evidence>
<organism evidence="7 8">
    <name type="scientific">Perkinsus chesapeaki</name>
    <name type="common">Clam parasite</name>
    <name type="synonym">Perkinsus andrewsi</name>
    <dbReference type="NCBI Taxonomy" id="330153"/>
    <lineage>
        <taxon>Eukaryota</taxon>
        <taxon>Sar</taxon>
        <taxon>Alveolata</taxon>
        <taxon>Perkinsozoa</taxon>
        <taxon>Perkinsea</taxon>
        <taxon>Perkinsida</taxon>
        <taxon>Perkinsidae</taxon>
        <taxon>Perkinsus</taxon>
    </lineage>
</organism>
<dbReference type="PANTHER" id="PTHR11802:SF113">
    <property type="entry name" value="SERINE CARBOXYPEPTIDASE CTSA-4.1"/>
    <property type="match status" value="1"/>
</dbReference>
<evidence type="ECO:0000256" key="1">
    <source>
        <dbReference type="ARBA" id="ARBA00009431"/>
    </source>
</evidence>
<dbReference type="AlphaFoldDB" id="A0A7J6MTX0"/>
<dbReference type="Pfam" id="PF00450">
    <property type="entry name" value="Peptidase_S10"/>
    <property type="match status" value="1"/>
</dbReference>
<dbReference type="GO" id="GO:0006508">
    <property type="term" value="P:proteolysis"/>
    <property type="evidence" value="ECO:0007669"/>
    <property type="project" value="UniProtKB-KW"/>
</dbReference>
<keyword evidence="3" id="KW-0645">Protease</keyword>
<dbReference type="GO" id="GO:0004185">
    <property type="term" value="F:serine-type carboxypeptidase activity"/>
    <property type="evidence" value="ECO:0007669"/>
    <property type="project" value="InterPro"/>
</dbReference>
<dbReference type="InterPro" id="IPR001563">
    <property type="entry name" value="Peptidase_S10"/>
</dbReference>
<name>A0A7J6MTX0_PERCH</name>
<evidence type="ECO:0000256" key="2">
    <source>
        <dbReference type="ARBA" id="ARBA00022645"/>
    </source>
</evidence>
<feature type="signal peptide" evidence="6">
    <location>
        <begin position="1"/>
        <end position="21"/>
    </location>
</feature>
<evidence type="ECO:0000313" key="7">
    <source>
        <dbReference type="EMBL" id="KAF4675045.1"/>
    </source>
</evidence>
<comment type="caution">
    <text evidence="7">The sequence shown here is derived from an EMBL/GenBank/DDBJ whole genome shotgun (WGS) entry which is preliminary data.</text>
</comment>
<proteinExistence type="inferred from homology"/>
<keyword evidence="8" id="KW-1185">Reference proteome</keyword>
<dbReference type="InterPro" id="IPR029058">
    <property type="entry name" value="AB_hydrolase_fold"/>
</dbReference>
<evidence type="ECO:0000256" key="6">
    <source>
        <dbReference type="SAM" id="SignalP"/>
    </source>
</evidence>
<dbReference type="SUPFAM" id="SSF53474">
    <property type="entry name" value="alpha/beta-Hydrolases"/>
    <property type="match status" value="1"/>
</dbReference>
<comment type="similarity">
    <text evidence="1">Belongs to the peptidase S10 family.</text>
</comment>
<accession>A0A7J6MTX0</accession>
<dbReference type="PRINTS" id="PR00724">
    <property type="entry name" value="CRBOXYPTASEC"/>
</dbReference>